<name>F4RK74_MELLP</name>
<dbReference type="InParanoid" id="F4RK74"/>
<organism evidence="2">
    <name type="scientific">Melampsora larici-populina (strain 98AG31 / pathotype 3-4-7)</name>
    <name type="common">Poplar leaf rust fungus</name>
    <dbReference type="NCBI Taxonomy" id="747676"/>
    <lineage>
        <taxon>Eukaryota</taxon>
        <taxon>Fungi</taxon>
        <taxon>Dikarya</taxon>
        <taxon>Basidiomycota</taxon>
        <taxon>Pucciniomycotina</taxon>
        <taxon>Pucciniomycetes</taxon>
        <taxon>Pucciniales</taxon>
        <taxon>Melampsoraceae</taxon>
        <taxon>Melampsora</taxon>
    </lineage>
</organism>
<evidence type="ECO:0000313" key="1">
    <source>
        <dbReference type="EMBL" id="EGG07049.1"/>
    </source>
</evidence>
<keyword evidence="2" id="KW-1185">Reference proteome</keyword>
<reference evidence="2" key="1">
    <citation type="journal article" date="2011" name="Proc. Natl. Acad. Sci. U.S.A.">
        <title>Obligate biotrophy features unraveled by the genomic analysis of rust fungi.</title>
        <authorList>
            <person name="Duplessis S."/>
            <person name="Cuomo C.A."/>
            <person name="Lin Y.-C."/>
            <person name="Aerts A."/>
            <person name="Tisserant E."/>
            <person name="Veneault-Fourrey C."/>
            <person name="Joly D.L."/>
            <person name="Hacquard S."/>
            <person name="Amselem J."/>
            <person name="Cantarel B.L."/>
            <person name="Chiu R."/>
            <person name="Coutinho P.M."/>
            <person name="Feau N."/>
            <person name="Field M."/>
            <person name="Frey P."/>
            <person name="Gelhaye E."/>
            <person name="Goldberg J."/>
            <person name="Grabherr M.G."/>
            <person name="Kodira C.D."/>
            <person name="Kohler A."/>
            <person name="Kuees U."/>
            <person name="Lindquist E.A."/>
            <person name="Lucas S.M."/>
            <person name="Mago R."/>
            <person name="Mauceli E."/>
            <person name="Morin E."/>
            <person name="Murat C."/>
            <person name="Pangilinan J.L."/>
            <person name="Park R."/>
            <person name="Pearson M."/>
            <person name="Quesneville H."/>
            <person name="Rouhier N."/>
            <person name="Sakthikumar S."/>
            <person name="Salamov A.A."/>
            <person name="Schmutz J."/>
            <person name="Selles B."/>
            <person name="Shapiro H."/>
            <person name="Tanguay P."/>
            <person name="Tuskan G.A."/>
            <person name="Henrissat B."/>
            <person name="Van de Peer Y."/>
            <person name="Rouze P."/>
            <person name="Ellis J.G."/>
            <person name="Dodds P.N."/>
            <person name="Schein J.E."/>
            <person name="Zhong S."/>
            <person name="Hamelin R.C."/>
            <person name="Grigoriev I.V."/>
            <person name="Szabo L.J."/>
            <person name="Martin F."/>
        </authorList>
    </citation>
    <scope>NUCLEOTIDE SEQUENCE [LARGE SCALE GENOMIC DNA]</scope>
    <source>
        <strain evidence="2">98AG31 / pathotype 3-4-7</strain>
    </source>
</reference>
<dbReference type="EMBL" id="GL883105">
    <property type="protein sequence ID" value="EGG07049.1"/>
    <property type="molecule type" value="Genomic_DNA"/>
</dbReference>
<dbReference type="KEGG" id="mlr:MELLADRAFT_55948"/>
<dbReference type="GeneID" id="18929003"/>
<dbReference type="Proteomes" id="UP000001072">
    <property type="component" value="Unassembled WGS sequence"/>
</dbReference>
<dbReference type="VEuPathDB" id="FungiDB:MELLADRAFT_55948"/>
<proteinExistence type="predicted"/>
<protein>
    <submittedName>
        <fullName evidence="1">Uncharacterized protein</fullName>
    </submittedName>
</protein>
<evidence type="ECO:0000313" key="2">
    <source>
        <dbReference type="Proteomes" id="UP000001072"/>
    </source>
</evidence>
<accession>F4RK74</accession>
<dbReference type="RefSeq" id="XP_007409491.1">
    <property type="nucleotide sequence ID" value="XM_007409429.1"/>
</dbReference>
<gene>
    <name evidence="1" type="ORF">MELLADRAFT_55948</name>
</gene>
<sequence>MFGHRIPVEFAPRAAYGFVAGSVFRCSSSEYESPNTTTLEYTTFGLLKCSAAYILREGRCSIEPNIYIISVPKRG</sequence>
<dbReference type="AlphaFoldDB" id="F4RK74"/>
<dbReference type="HOGENOM" id="CLU_2671577_0_0_1"/>